<keyword evidence="1" id="KW-0456">Lyase</keyword>
<dbReference type="Pfam" id="PF00215">
    <property type="entry name" value="OMPdecase"/>
    <property type="match status" value="1"/>
</dbReference>
<dbReference type="RefSeq" id="WP_045625466.1">
    <property type="nucleotide sequence ID" value="NZ_BAYM01000096.1"/>
</dbReference>
<dbReference type="EMBL" id="BAYM01000096">
    <property type="protein sequence ID" value="GAN37102.1"/>
    <property type="molecule type" value="Genomic_DNA"/>
</dbReference>
<name>A0A0C9QBD6_LACPA</name>
<sequence>MKIQLALDRMSIEKAKDVISETEASIDIVEMGTSLLKDFGLNGLDELRKTYKGPLLVDLKTVDEAEYEFSQVYRHGADIATAMGVTTPETLEICQQVASQFHRSFMIDTIGMSLEKINTLVQYPNAIICVHLSHDSAGSVKDIADDFLTQSTLSNRLAISGGISVENIEYLNDKGFDIAVIGSGITGNDSPGNAAKKIRELLTDERLS</sequence>
<feature type="domain" description="Orotidine 5'-phosphate decarboxylase" evidence="2">
    <location>
        <begin position="2"/>
        <end position="198"/>
    </location>
</feature>
<dbReference type="InterPro" id="IPR001754">
    <property type="entry name" value="OMPdeCOase_dom"/>
</dbReference>
<dbReference type="InterPro" id="IPR013785">
    <property type="entry name" value="Aldolase_TIM"/>
</dbReference>
<evidence type="ECO:0000259" key="2">
    <source>
        <dbReference type="SMART" id="SM00934"/>
    </source>
</evidence>
<dbReference type="GO" id="GO:0006207">
    <property type="term" value="P:'de novo' pyrimidine nucleobase biosynthetic process"/>
    <property type="evidence" value="ECO:0007669"/>
    <property type="project" value="InterPro"/>
</dbReference>
<dbReference type="Gene3D" id="3.20.20.70">
    <property type="entry name" value="Aldolase class I"/>
    <property type="match status" value="1"/>
</dbReference>
<evidence type="ECO:0000313" key="3">
    <source>
        <dbReference type="EMBL" id="GAN37102.1"/>
    </source>
</evidence>
<dbReference type="GO" id="GO:0004590">
    <property type="term" value="F:orotidine-5'-phosphate decarboxylase activity"/>
    <property type="evidence" value="ECO:0007669"/>
    <property type="project" value="InterPro"/>
</dbReference>
<dbReference type="GO" id="GO:0033982">
    <property type="term" value="F:3-dehydro-L-gulonate-6-phosphate decarboxylase activity"/>
    <property type="evidence" value="ECO:0007669"/>
    <property type="project" value="TreeGrafter"/>
</dbReference>
<protein>
    <recommendedName>
        <fullName evidence="2">Orotidine 5'-phosphate decarboxylase domain-containing protein</fullName>
    </recommendedName>
</protein>
<reference evidence="4" key="1">
    <citation type="submission" date="2014-05" db="EMBL/GenBank/DDBJ databases">
        <title>Whole genome sequencing of Lactobacillus casei NRIC0644.</title>
        <authorList>
            <person name="Atarashi H."/>
            <person name="Yoshida Y."/>
            <person name="Fujimura S."/>
            <person name="Tanaka N."/>
            <person name="Shiwa Y."/>
            <person name="Yoshikawa H."/>
            <person name="Okada S."/>
            <person name="Nakagawa J."/>
        </authorList>
    </citation>
    <scope>NUCLEOTIDE SEQUENCE [LARGE SCALE GENOMIC DNA]</scope>
    <source>
        <strain evidence="4">NRIC0644</strain>
    </source>
</reference>
<dbReference type="PANTHER" id="PTHR35039">
    <property type="entry name" value="3-KETO-L-GULONATE-6-PHOSPHATE DECARBOXYLASE SGBH-RELATED"/>
    <property type="match status" value="1"/>
</dbReference>
<dbReference type="PANTHER" id="PTHR35039:SF3">
    <property type="entry name" value="3-KETO-L-GULONATE-6-PHOSPHATE DECARBOXYLASE SGBH-RELATED"/>
    <property type="match status" value="1"/>
</dbReference>
<proteinExistence type="predicted"/>
<comment type="caution">
    <text evidence="3">The sequence shown here is derived from an EMBL/GenBank/DDBJ whole genome shotgun (WGS) entry which is preliminary data.</text>
</comment>
<dbReference type="Proteomes" id="UP000032552">
    <property type="component" value="Unassembled WGS sequence"/>
</dbReference>
<accession>A0A0C9QBD6</accession>
<organism evidence="3 4">
    <name type="scientific">Lacticaseibacillus paracasei NRIC 0644</name>
    <dbReference type="NCBI Taxonomy" id="1435038"/>
    <lineage>
        <taxon>Bacteria</taxon>
        <taxon>Bacillati</taxon>
        <taxon>Bacillota</taxon>
        <taxon>Bacilli</taxon>
        <taxon>Lactobacillales</taxon>
        <taxon>Lactobacillaceae</taxon>
        <taxon>Lacticaseibacillus</taxon>
    </lineage>
</organism>
<evidence type="ECO:0000313" key="4">
    <source>
        <dbReference type="Proteomes" id="UP000032552"/>
    </source>
</evidence>
<gene>
    <name evidence="3" type="ORF">LC0644_1691</name>
</gene>
<evidence type="ECO:0000256" key="1">
    <source>
        <dbReference type="ARBA" id="ARBA00023239"/>
    </source>
</evidence>
<dbReference type="SMART" id="SM00934">
    <property type="entry name" value="OMPdecase"/>
    <property type="match status" value="1"/>
</dbReference>
<dbReference type="AlphaFoldDB" id="A0A0C9QBD6"/>
<dbReference type="GO" id="GO:0019854">
    <property type="term" value="P:L-ascorbic acid catabolic process"/>
    <property type="evidence" value="ECO:0007669"/>
    <property type="project" value="TreeGrafter"/>
</dbReference>
<dbReference type="InterPro" id="IPR011060">
    <property type="entry name" value="RibuloseP-bd_barrel"/>
</dbReference>
<dbReference type="SUPFAM" id="SSF51366">
    <property type="entry name" value="Ribulose-phoshate binding barrel"/>
    <property type="match status" value="1"/>
</dbReference>